<sequence length="457" mass="51470">MKKRIMALALTAVLVLGSLTACGKDDSKDAATKTDEVAETNKESDETDQTDTGKEKFYIWSWNDEFQGMMENFFLKDHPEYKDKYDFQYVITGTDAYQEKLDLAFEGSGAEDAPDLLLLEADYIKKYVSSDNTLKMDDLGITAADYPNQYNYTVTTAQDERDNSQKGLSWQAAPGEFIYRRSLAKKYLGTDDPAKVQEMIKDWDSFLEVARKISKESGGATKMLSGPDDAFRPYMSARTSAWVKDGKLTVDPKMEEYLEFNKILETEGLTNGTTQWSDAWAANAGNDSTFGYFGSTWFVQWTLMANAGDAETGTYGDWAMTQGPQWYYWGGTWVAAGKECSNKDLAAEIIRYFTCDEDAMYNYSVEKKDYVNNTAAIKRIIDDGKGTFDFLGNQEYYKIFAETADQIDTSIMTAYDQKINDAFHVEAKAYATGEKDKETAIADFKSSVIGQFAELTE</sequence>
<accession>A0A3N1XSS9</accession>
<feature type="region of interest" description="Disordered" evidence="2">
    <location>
        <begin position="25"/>
        <end position="50"/>
    </location>
</feature>
<organism evidence="4 5">
    <name type="scientific">Mobilisporobacter senegalensis</name>
    <dbReference type="NCBI Taxonomy" id="1329262"/>
    <lineage>
        <taxon>Bacteria</taxon>
        <taxon>Bacillati</taxon>
        <taxon>Bacillota</taxon>
        <taxon>Clostridia</taxon>
        <taxon>Lachnospirales</taxon>
        <taxon>Lachnospiraceae</taxon>
        <taxon>Mobilisporobacter</taxon>
    </lineage>
</organism>
<dbReference type="SUPFAM" id="SSF53850">
    <property type="entry name" value="Periplasmic binding protein-like II"/>
    <property type="match status" value="1"/>
</dbReference>
<dbReference type="Gene3D" id="3.40.190.10">
    <property type="entry name" value="Periplasmic binding protein-like II"/>
    <property type="match status" value="1"/>
</dbReference>
<feature type="signal peptide" evidence="3">
    <location>
        <begin position="1"/>
        <end position="23"/>
    </location>
</feature>
<evidence type="ECO:0000256" key="3">
    <source>
        <dbReference type="SAM" id="SignalP"/>
    </source>
</evidence>
<dbReference type="Proteomes" id="UP000273083">
    <property type="component" value="Unassembled WGS sequence"/>
</dbReference>
<protein>
    <submittedName>
        <fullName evidence="4">ABC-type glycerol-3-phosphate transport system substrate-binding protein</fullName>
    </submittedName>
</protein>
<dbReference type="InterPro" id="IPR050490">
    <property type="entry name" value="Bact_solute-bd_prot1"/>
</dbReference>
<dbReference type="EMBL" id="RJVG01000003">
    <property type="protein sequence ID" value="ROR29308.1"/>
    <property type="molecule type" value="Genomic_DNA"/>
</dbReference>
<dbReference type="AlphaFoldDB" id="A0A3N1XSS9"/>
<evidence type="ECO:0000256" key="2">
    <source>
        <dbReference type="SAM" id="MobiDB-lite"/>
    </source>
</evidence>
<evidence type="ECO:0000313" key="4">
    <source>
        <dbReference type="EMBL" id="ROR29308.1"/>
    </source>
</evidence>
<dbReference type="PROSITE" id="PS51257">
    <property type="entry name" value="PROKAR_LIPOPROTEIN"/>
    <property type="match status" value="1"/>
</dbReference>
<comment type="caution">
    <text evidence="4">The sequence shown here is derived from an EMBL/GenBank/DDBJ whole genome shotgun (WGS) entry which is preliminary data.</text>
</comment>
<name>A0A3N1XSS9_9FIRM</name>
<proteinExistence type="predicted"/>
<keyword evidence="5" id="KW-1185">Reference proteome</keyword>
<keyword evidence="1 3" id="KW-0732">Signal</keyword>
<dbReference type="PANTHER" id="PTHR43649">
    <property type="entry name" value="ARABINOSE-BINDING PROTEIN-RELATED"/>
    <property type="match status" value="1"/>
</dbReference>
<dbReference type="RefSeq" id="WP_123608750.1">
    <property type="nucleotide sequence ID" value="NZ_RJVG01000003.1"/>
</dbReference>
<evidence type="ECO:0000313" key="5">
    <source>
        <dbReference type="Proteomes" id="UP000273083"/>
    </source>
</evidence>
<dbReference type="OrthoDB" id="55273at2"/>
<feature type="chain" id="PRO_5018015492" evidence="3">
    <location>
        <begin position="24"/>
        <end position="457"/>
    </location>
</feature>
<gene>
    <name evidence="4" type="ORF">EDD66_103244</name>
</gene>
<evidence type="ECO:0000256" key="1">
    <source>
        <dbReference type="ARBA" id="ARBA00022729"/>
    </source>
</evidence>
<reference evidence="4 5" key="1">
    <citation type="submission" date="2018-11" db="EMBL/GenBank/DDBJ databases">
        <title>Genomic Encyclopedia of Type Strains, Phase IV (KMG-IV): sequencing the most valuable type-strain genomes for metagenomic binning, comparative biology and taxonomic classification.</title>
        <authorList>
            <person name="Goeker M."/>
        </authorList>
    </citation>
    <scope>NUCLEOTIDE SEQUENCE [LARGE SCALE GENOMIC DNA]</scope>
    <source>
        <strain evidence="4 5">DSM 26537</strain>
    </source>
</reference>
<feature type="compositionally biased region" description="Basic and acidic residues" evidence="2">
    <location>
        <begin position="25"/>
        <end position="44"/>
    </location>
</feature>
<dbReference type="PANTHER" id="PTHR43649:SF33">
    <property type="entry name" value="POLYGALACTURONAN_RHAMNOGALACTURONAN-BINDING PROTEIN YTCQ"/>
    <property type="match status" value="1"/>
</dbReference>